<feature type="domain" description="Dickkopf-related protein 1/2/4 C-terminal subdomain 2" evidence="11">
    <location>
        <begin position="238"/>
        <end position="290"/>
    </location>
</feature>
<dbReference type="GO" id="GO:0005615">
    <property type="term" value="C:extracellular space"/>
    <property type="evidence" value="ECO:0007669"/>
    <property type="project" value="TreeGrafter"/>
</dbReference>
<feature type="signal peptide" evidence="9">
    <location>
        <begin position="1"/>
        <end position="23"/>
    </location>
</feature>
<name>A0AA47NB39_MERPO</name>
<keyword evidence="5" id="KW-0879">Wnt signaling pathway</keyword>
<dbReference type="CDD" id="cd23272">
    <property type="entry name" value="Dkk1_Cys2"/>
    <property type="match status" value="1"/>
</dbReference>
<evidence type="ECO:0000259" key="12">
    <source>
        <dbReference type="Pfam" id="PF21481"/>
    </source>
</evidence>
<feature type="compositionally biased region" description="Low complexity" evidence="8">
    <location>
        <begin position="141"/>
        <end position="177"/>
    </location>
</feature>
<dbReference type="FunFam" id="2.10.80.10:FF:000001">
    <property type="entry name" value="Dickkopf WNT-signaling pathway inhibitor 2"/>
    <property type="match status" value="1"/>
</dbReference>
<dbReference type="EMBL" id="JAOPHQ010000101">
    <property type="protein sequence ID" value="KAK0155773.1"/>
    <property type="molecule type" value="Genomic_DNA"/>
</dbReference>
<dbReference type="InterPro" id="IPR048499">
    <property type="entry name" value="DIKK1/2/4_C-subdom2"/>
</dbReference>
<comment type="similarity">
    <text evidence="2">Belongs to the dickkopf family.</text>
</comment>
<dbReference type="InterPro" id="IPR006796">
    <property type="entry name" value="Dickkopf_N"/>
</dbReference>
<evidence type="ECO:0000256" key="8">
    <source>
        <dbReference type="SAM" id="MobiDB-lite"/>
    </source>
</evidence>
<comment type="subcellular location">
    <subcellularLocation>
        <location evidence="1">Secreted</location>
    </subcellularLocation>
</comment>
<dbReference type="InterPro" id="IPR048500">
    <property type="entry name" value="DIKK1/2/4_C-subdom1"/>
</dbReference>
<evidence type="ECO:0000256" key="3">
    <source>
        <dbReference type="ARBA" id="ARBA00022473"/>
    </source>
</evidence>
<keyword evidence="4" id="KW-0964">Secreted</keyword>
<dbReference type="Pfam" id="PF04706">
    <property type="entry name" value="Dickkopf_N"/>
    <property type="match status" value="1"/>
</dbReference>
<gene>
    <name evidence="13" type="primary">Dkk1_0</name>
    <name evidence="13" type="ORF">N1851_001727</name>
</gene>
<reference evidence="13" key="1">
    <citation type="journal article" date="2023" name="Front. Mar. Sci.">
        <title>A new Merluccius polli reference genome to investigate the effects of global change in West African waters.</title>
        <authorList>
            <person name="Mateo J.L."/>
            <person name="Blanco-Fernandez C."/>
            <person name="Garcia-Vazquez E."/>
            <person name="Machado-Schiaffino G."/>
        </authorList>
    </citation>
    <scope>NUCLEOTIDE SEQUENCE</scope>
    <source>
        <strain evidence="13">C29</strain>
        <tissue evidence="13">Fin</tissue>
    </source>
</reference>
<comment type="caution">
    <text evidence="13">The sequence shown here is derived from an EMBL/GenBank/DDBJ whole genome shotgun (WGS) entry which is preliminary data.</text>
</comment>
<dbReference type="Gene3D" id="2.10.80.10">
    <property type="entry name" value="Lipase, subunit A"/>
    <property type="match status" value="1"/>
</dbReference>
<evidence type="ECO:0000256" key="5">
    <source>
        <dbReference type="ARBA" id="ARBA00022687"/>
    </source>
</evidence>
<keyword evidence="6 9" id="KW-0732">Signal</keyword>
<evidence type="ECO:0000313" key="14">
    <source>
        <dbReference type="Proteomes" id="UP001174136"/>
    </source>
</evidence>
<dbReference type="GO" id="GO:0048019">
    <property type="term" value="F:receptor antagonist activity"/>
    <property type="evidence" value="ECO:0007669"/>
    <property type="project" value="TreeGrafter"/>
</dbReference>
<dbReference type="PANTHER" id="PTHR12113">
    <property type="entry name" value="DICKKOPF3-LIKE 3"/>
    <property type="match status" value="1"/>
</dbReference>
<dbReference type="InterPro" id="IPR047304">
    <property type="entry name" value="Dkk1_Cys2"/>
</dbReference>
<sequence length="290" mass="30267">MTGSAVLASVSVCLSVLWLGSLGSGSLVVNSNAIKNLAPGPGPGTPDAAGSSPDEFGPSDGGHHNLLIDPIQALSCSADEQCGDHGYCGAPRGACLPCRRRRKRCARDAMCCPGNQCSNGVCLPMDADIVQQFTVEEMEPSATASSTGASSHGASSHGASSHGASSHGASSHGASGHMENGQDELNSTTQSTATQDYHAPATRGLEGERCLRSTDCSEGLCCARHFWSKICKPVLREGQVCTKHRKKGALGLEIFQRCDCGAGLACRTQRGAEDHRMHKAIRTLHTCQRH</sequence>
<evidence type="ECO:0000313" key="13">
    <source>
        <dbReference type="EMBL" id="KAK0155773.1"/>
    </source>
</evidence>
<dbReference type="Proteomes" id="UP001174136">
    <property type="component" value="Unassembled WGS sequence"/>
</dbReference>
<dbReference type="GO" id="GO:0090090">
    <property type="term" value="P:negative regulation of canonical Wnt signaling pathway"/>
    <property type="evidence" value="ECO:0007669"/>
    <property type="project" value="TreeGrafter"/>
</dbReference>
<dbReference type="InterPro" id="IPR039863">
    <property type="entry name" value="DKK1-4"/>
</dbReference>
<evidence type="ECO:0000259" key="10">
    <source>
        <dbReference type="Pfam" id="PF04706"/>
    </source>
</evidence>
<dbReference type="GO" id="GO:0039706">
    <property type="term" value="F:co-receptor binding"/>
    <property type="evidence" value="ECO:0007669"/>
    <property type="project" value="TreeGrafter"/>
</dbReference>
<feature type="region of interest" description="Disordered" evidence="8">
    <location>
        <begin position="138"/>
        <end position="191"/>
    </location>
</feature>
<evidence type="ECO:0000259" key="11">
    <source>
        <dbReference type="Pfam" id="PF21479"/>
    </source>
</evidence>
<organism evidence="13 14">
    <name type="scientific">Merluccius polli</name>
    <name type="common">Benguela hake</name>
    <name type="synonym">Merluccius cadenati</name>
    <dbReference type="NCBI Taxonomy" id="89951"/>
    <lineage>
        <taxon>Eukaryota</taxon>
        <taxon>Metazoa</taxon>
        <taxon>Chordata</taxon>
        <taxon>Craniata</taxon>
        <taxon>Vertebrata</taxon>
        <taxon>Euteleostomi</taxon>
        <taxon>Actinopterygii</taxon>
        <taxon>Neopterygii</taxon>
        <taxon>Teleostei</taxon>
        <taxon>Neoteleostei</taxon>
        <taxon>Acanthomorphata</taxon>
        <taxon>Zeiogadaria</taxon>
        <taxon>Gadariae</taxon>
        <taxon>Gadiformes</taxon>
        <taxon>Gadoidei</taxon>
        <taxon>Merlucciidae</taxon>
        <taxon>Merluccius</taxon>
    </lineage>
</organism>
<keyword evidence="3" id="KW-0217">Developmental protein</keyword>
<dbReference type="Pfam" id="PF21479">
    <property type="entry name" value="DIKK1-2-4_C-subdom2"/>
    <property type="match status" value="1"/>
</dbReference>
<feature type="chain" id="PRO_5041378687" evidence="9">
    <location>
        <begin position="24"/>
        <end position="290"/>
    </location>
</feature>
<accession>A0AA47NB39</accession>
<evidence type="ECO:0000256" key="7">
    <source>
        <dbReference type="ARBA" id="ARBA00023157"/>
    </source>
</evidence>
<evidence type="ECO:0000256" key="6">
    <source>
        <dbReference type="ARBA" id="ARBA00022729"/>
    </source>
</evidence>
<feature type="domain" description="Dickkopf-related protein 1/2/4 C-terminal subdomain 1" evidence="12">
    <location>
        <begin position="206"/>
        <end position="235"/>
    </location>
</feature>
<protein>
    <submittedName>
        <fullName evidence="13">Dickkopf-related protein 1</fullName>
    </submittedName>
</protein>
<keyword evidence="7" id="KW-1015">Disulfide bond</keyword>
<dbReference type="PANTHER" id="PTHR12113:SF11">
    <property type="entry name" value="DICKKOPF-RELATED PROTEIN 1"/>
    <property type="match status" value="1"/>
</dbReference>
<keyword evidence="14" id="KW-1185">Reference proteome</keyword>
<feature type="region of interest" description="Disordered" evidence="8">
    <location>
        <begin position="39"/>
        <end position="63"/>
    </location>
</feature>
<evidence type="ECO:0000256" key="2">
    <source>
        <dbReference type="ARBA" id="ARBA00010842"/>
    </source>
</evidence>
<dbReference type="GO" id="GO:0016055">
    <property type="term" value="P:Wnt signaling pathway"/>
    <property type="evidence" value="ECO:0007669"/>
    <property type="project" value="UniProtKB-KW"/>
</dbReference>
<dbReference type="Pfam" id="PF21481">
    <property type="entry name" value="DIKK1-2-4_C-subdom1"/>
    <property type="match status" value="1"/>
</dbReference>
<evidence type="ECO:0000256" key="1">
    <source>
        <dbReference type="ARBA" id="ARBA00004613"/>
    </source>
</evidence>
<evidence type="ECO:0000256" key="4">
    <source>
        <dbReference type="ARBA" id="ARBA00022525"/>
    </source>
</evidence>
<dbReference type="AlphaFoldDB" id="A0AA47NB39"/>
<feature type="domain" description="Dickkopf N-terminal cysteine-rich" evidence="10">
    <location>
        <begin position="75"/>
        <end position="122"/>
    </location>
</feature>
<evidence type="ECO:0000256" key="9">
    <source>
        <dbReference type="SAM" id="SignalP"/>
    </source>
</evidence>
<proteinExistence type="inferred from homology"/>